<feature type="transmembrane region" description="Helical" evidence="1">
    <location>
        <begin position="63"/>
        <end position="81"/>
    </location>
</feature>
<organism evidence="2 3">
    <name type="scientific">Dermatophagoides pteronyssinus</name>
    <name type="common">European house dust mite</name>
    <dbReference type="NCBI Taxonomy" id="6956"/>
    <lineage>
        <taxon>Eukaryota</taxon>
        <taxon>Metazoa</taxon>
        <taxon>Ecdysozoa</taxon>
        <taxon>Arthropoda</taxon>
        <taxon>Chelicerata</taxon>
        <taxon>Arachnida</taxon>
        <taxon>Acari</taxon>
        <taxon>Acariformes</taxon>
        <taxon>Sarcoptiformes</taxon>
        <taxon>Astigmata</taxon>
        <taxon>Psoroptidia</taxon>
        <taxon>Analgoidea</taxon>
        <taxon>Pyroglyphidae</taxon>
        <taxon>Dermatophagoidinae</taxon>
        <taxon>Dermatophagoides</taxon>
    </lineage>
</organism>
<evidence type="ECO:0000313" key="2">
    <source>
        <dbReference type="EMBL" id="KAH9417911.1"/>
    </source>
</evidence>
<proteinExistence type="predicted"/>
<comment type="caution">
    <text evidence="2">The sequence shown here is derived from an EMBL/GenBank/DDBJ whole genome shotgun (WGS) entry which is preliminary data.</text>
</comment>
<sequence>MNFFITNKYRMNETWFVRFHKILDCNSNECIWPHECLHIARNFYIIIRFVRHLISLFVSSHSFGYIFTFWQILFLIHYELIRAVGNFMPDKSCSFIKQIIYYILENFIDSNFFELLKL</sequence>
<protein>
    <submittedName>
        <fullName evidence="2">Uncharacterized protein</fullName>
    </submittedName>
</protein>
<evidence type="ECO:0000313" key="3">
    <source>
        <dbReference type="Proteomes" id="UP000887458"/>
    </source>
</evidence>
<keyword evidence="3" id="KW-1185">Reference proteome</keyword>
<dbReference type="Proteomes" id="UP000887458">
    <property type="component" value="Unassembled WGS sequence"/>
</dbReference>
<evidence type="ECO:0000256" key="1">
    <source>
        <dbReference type="SAM" id="Phobius"/>
    </source>
</evidence>
<keyword evidence="1" id="KW-0472">Membrane</keyword>
<reference evidence="2 3" key="2">
    <citation type="journal article" date="2022" name="Mol. Biol. Evol.">
        <title>Comparative Genomics Reveals Insights into the Divergent Evolution of Astigmatic Mites and Household Pest Adaptations.</title>
        <authorList>
            <person name="Xiong Q."/>
            <person name="Wan A.T."/>
            <person name="Liu X."/>
            <person name="Fung C.S."/>
            <person name="Xiao X."/>
            <person name="Malainual N."/>
            <person name="Hou J."/>
            <person name="Wang L."/>
            <person name="Wang M."/>
            <person name="Yang K.Y."/>
            <person name="Cui Y."/>
            <person name="Leung E.L."/>
            <person name="Nong W."/>
            <person name="Shin S.K."/>
            <person name="Au S.W."/>
            <person name="Jeong K.Y."/>
            <person name="Chew F.T."/>
            <person name="Hui J.H."/>
            <person name="Leung T.F."/>
            <person name="Tungtrongchitr A."/>
            <person name="Zhong N."/>
            <person name="Liu Z."/>
            <person name="Tsui S.K."/>
        </authorList>
    </citation>
    <scope>NUCLEOTIDE SEQUENCE [LARGE SCALE GENOMIC DNA]</scope>
    <source>
        <strain evidence="2">Derp</strain>
    </source>
</reference>
<keyword evidence="1" id="KW-0812">Transmembrane</keyword>
<accession>A0ABQ8J6E1</accession>
<dbReference type="EMBL" id="NJHN03000069">
    <property type="protein sequence ID" value="KAH9417911.1"/>
    <property type="molecule type" value="Genomic_DNA"/>
</dbReference>
<keyword evidence="1" id="KW-1133">Transmembrane helix</keyword>
<gene>
    <name evidence="2" type="ORF">DERP_015291</name>
</gene>
<name>A0ABQ8J6E1_DERPT</name>
<reference evidence="2 3" key="1">
    <citation type="journal article" date="2018" name="J. Allergy Clin. Immunol.">
        <title>High-quality assembly of Dermatophagoides pteronyssinus genome and transcriptome reveals a wide range of novel allergens.</title>
        <authorList>
            <person name="Liu X.Y."/>
            <person name="Yang K.Y."/>
            <person name="Wang M.Q."/>
            <person name="Kwok J.S."/>
            <person name="Zeng X."/>
            <person name="Yang Z."/>
            <person name="Xiao X.J."/>
            <person name="Lau C.P."/>
            <person name="Li Y."/>
            <person name="Huang Z.M."/>
            <person name="Ba J.G."/>
            <person name="Yim A.K."/>
            <person name="Ouyang C.Y."/>
            <person name="Ngai S.M."/>
            <person name="Chan T.F."/>
            <person name="Leung E.L."/>
            <person name="Liu L."/>
            <person name="Liu Z.G."/>
            <person name="Tsui S.K."/>
        </authorList>
    </citation>
    <scope>NUCLEOTIDE SEQUENCE [LARGE SCALE GENOMIC DNA]</scope>
    <source>
        <strain evidence="2">Derp</strain>
    </source>
</reference>